<organism evidence="2 3">
    <name type="scientific">Rhizoctonia solani</name>
    <dbReference type="NCBI Taxonomy" id="456999"/>
    <lineage>
        <taxon>Eukaryota</taxon>
        <taxon>Fungi</taxon>
        <taxon>Dikarya</taxon>
        <taxon>Basidiomycota</taxon>
        <taxon>Agaricomycotina</taxon>
        <taxon>Agaricomycetes</taxon>
        <taxon>Cantharellales</taxon>
        <taxon>Ceratobasidiaceae</taxon>
        <taxon>Rhizoctonia</taxon>
    </lineage>
</organism>
<dbReference type="Proteomes" id="UP000602905">
    <property type="component" value="Unassembled WGS sequence"/>
</dbReference>
<feature type="region of interest" description="Disordered" evidence="1">
    <location>
        <begin position="1"/>
        <end position="127"/>
    </location>
</feature>
<protein>
    <submittedName>
        <fullName evidence="2">Uncharacterized protein</fullName>
    </submittedName>
</protein>
<feature type="non-terminal residue" evidence="2">
    <location>
        <position position="1"/>
    </location>
</feature>
<reference evidence="2" key="1">
    <citation type="submission" date="2020-09" db="EMBL/GenBank/DDBJ databases">
        <title>Comparative genome analyses of four rice-infecting Rhizoctonia solani isolates reveal extensive enrichment of homogalacturonan modification genes.</title>
        <authorList>
            <person name="Lee D.-Y."/>
            <person name="Jeon J."/>
            <person name="Kim K.-T."/>
            <person name="Cheong K."/>
            <person name="Song H."/>
            <person name="Choi G."/>
            <person name="Ko J."/>
            <person name="Opiyo S.O."/>
            <person name="Zuo S."/>
            <person name="Madhav S."/>
            <person name="Lee Y.-H."/>
            <person name="Wang G.-L."/>
        </authorList>
    </citation>
    <scope>NUCLEOTIDE SEQUENCE</scope>
    <source>
        <strain evidence="2">AG1-IA WGL</strain>
    </source>
</reference>
<dbReference type="AlphaFoldDB" id="A0A8H7I0E6"/>
<feature type="region of interest" description="Disordered" evidence="1">
    <location>
        <begin position="174"/>
        <end position="208"/>
    </location>
</feature>
<evidence type="ECO:0000256" key="1">
    <source>
        <dbReference type="SAM" id="MobiDB-lite"/>
    </source>
</evidence>
<accession>A0A8H7I0E6</accession>
<gene>
    <name evidence="2" type="ORF">RHS03_00417</name>
</gene>
<feature type="compositionally biased region" description="Low complexity" evidence="1">
    <location>
        <begin position="77"/>
        <end position="88"/>
    </location>
</feature>
<sequence>MWSTSAKSASFALDPNIGSSNSHTLSRHSRADLTQITPSVTYASDYYSTDPTRSHRGSREQSCSSRYATHKSGCAVSSDSYSSKYAPSQDKKRQVANVRSLSFENDSESGCPDRSGHEIPTQQAKTGPRLTLITSLTGHPLEALQSRRSSSNIFSPGILEYTPPPYSKWPNCVSSSEGPFPSSPGVPCQSPTRSASRTTSSPPSYPGRSEQAILAYDNVVICSQIGMTPVVDRAPIVGRLAIAASHESKRSKKQLKNYKSQLRNQPLTQVKQFGINAADSFGLDLLEDILEIGGSSGCGFTRGMFHSAGHKVSNA</sequence>
<comment type="caution">
    <text evidence="2">The sequence shown here is derived from an EMBL/GenBank/DDBJ whole genome shotgun (WGS) entry which is preliminary data.</text>
</comment>
<proteinExistence type="predicted"/>
<evidence type="ECO:0000313" key="2">
    <source>
        <dbReference type="EMBL" id="KAF8713666.1"/>
    </source>
</evidence>
<name>A0A8H7I0E6_9AGAM</name>
<feature type="compositionally biased region" description="Polar residues" evidence="1">
    <location>
        <begin position="32"/>
        <end position="51"/>
    </location>
</feature>
<dbReference type="EMBL" id="JACYCD010000022">
    <property type="protein sequence ID" value="KAF8713666.1"/>
    <property type="molecule type" value="Genomic_DNA"/>
</dbReference>
<evidence type="ECO:0000313" key="3">
    <source>
        <dbReference type="Proteomes" id="UP000602905"/>
    </source>
</evidence>